<keyword evidence="8 13" id="KW-0747">Spliceosome</keyword>
<dbReference type="GO" id="GO:0005730">
    <property type="term" value="C:nucleolus"/>
    <property type="evidence" value="ECO:0007669"/>
    <property type="project" value="TreeGrafter"/>
</dbReference>
<keyword evidence="16" id="KW-1185">Reference proteome</keyword>
<dbReference type="PANTHER" id="PTHR11021:SF1">
    <property type="entry name" value="U6 SNRNA-ASSOCIATED SM-LIKE PROTEIN LSM6"/>
    <property type="match status" value="1"/>
</dbReference>
<evidence type="ECO:0000313" key="15">
    <source>
        <dbReference type="EMBL" id="CUS21832.1"/>
    </source>
</evidence>
<dbReference type="GO" id="GO:0000932">
    <property type="term" value="C:P-body"/>
    <property type="evidence" value="ECO:0007669"/>
    <property type="project" value="TreeGrafter"/>
</dbReference>
<dbReference type="InterPro" id="IPR010920">
    <property type="entry name" value="LSM_dom_sf"/>
</dbReference>
<accession>A0A0P1KPV5</accession>
<dbReference type="GO" id="GO:0030490">
    <property type="term" value="P:maturation of SSU-rRNA"/>
    <property type="evidence" value="ECO:0007669"/>
    <property type="project" value="TreeGrafter"/>
</dbReference>
<evidence type="ECO:0000256" key="13">
    <source>
        <dbReference type="PIRNR" id="PIRNR006609"/>
    </source>
</evidence>
<dbReference type="GO" id="GO:0008033">
    <property type="term" value="P:tRNA processing"/>
    <property type="evidence" value="ECO:0007669"/>
    <property type="project" value="UniProtKB-KW"/>
</dbReference>
<keyword evidence="9 13" id="KW-0694">RNA-binding</keyword>
<proteinExistence type="inferred from homology"/>
<evidence type="ECO:0000259" key="14">
    <source>
        <dbReference type="PROSITE" id="PS52002"/>
    </source>
</evidence>
<name>A0A0P1KPV5_9SACH</name>
<dbReference type="InterPro" id="IPR016487">
    <property type="entry name" value="Lsm6/sSmF"/>
</dbReference>
<evidence type="ECO:0000256" key="5">
    <source>
        <dbReference type="ARBA" id="ARBA00022552"/>
    </source>
</evidence>
<evidence type="ECO:0000256" key="8">
    <source>
        <dbReference type="ARBA" id="ARBA00022728"/>
    </source>
</evidence>
<evidence type="ECO:0000256" key="11">
    <source>
        <dbReference type="ARBA" id="ARBA00023242"/>
    </source>
</evidence>
<evidence type="ECO:0000256" key="10">
    <source>
        <dbReference type="ARBA" id="ARBA00023187"/>
    </source>
</evidence>
<keyword evidence="6 13" id="KW-0507">mRNA processing</keyword>
<dbReference type="GO" id="GO:0005732">
    <property type="term" value="C:sno(s)RNA-containing ribonucleoprotein complex"/>
    <property type="evidence" value="ECO:0007669"/>
    <property type="project" value="TreeGrafter"/>
</dbReference>
<evidence type="ECO:0000256" key="1">
    <source>
        <dbReference type="ARBA" id="ARBA00004123"/>
    </source>
</evidence>
<dbReference type="PANTHER" id="PTHR11021">
    <property type="entry name" value="SMALL NUCLEAR RIBONUCLEOPROTEIN F SNRNP-F"/>
    <property type="match status" value="1"/>
</dbReference>
<comment type="similarity">
    <text evidence="3 13">Belongs to the snRNP Sm proteins family. SmF/LSm6 subfamily.</text>
</comment>
<dbReference type="SUPFAM" id="SSF50182">
    <property type="entry name" value="Sm-like ribonucleoproteins"/>
    <property type="match status" value="1"/>
</dbReference>
<reference evidence="16" key="1">
    <citation type="submission" date="2015-10" db="EMBL/GenBank/DDBJ databases">
        <authorList>
            <person name="Devillers H."/>
        </authorList>
    </citation>
    <scope>NUCLEOTIDE SEQUENCE [LARGE SCALE GENOMIC DNA]</scope>
</reference>
<dbReference type="GO" id="GO:0046540">
    <property type="term" value="C:U4/U6 x U5 tri-snRNP complex"/>
    <property type="evidence" value="ECO:0007669"/>
    <property type="project" value="TreeGrafter"/>
</dbReference>
<keyword evidence="10 13" id="KW-0508">mRNA splicing</keyword>
<evidence type="ECO:0000256" key="2">
    <source>
        <dbReference type="ARBA" id="ARBA00004496"/>
    </source>
</evidence>
<dbReference type="GO" id="GO:0005681">
    <property type="term" value="C:spliceosomal complex"/>
    <property type="evidence" value="ECO:0007669"/>
    <property type="project" value="UniProtKB-KW"/>
</dbReference>
<keyword evidence="12 13" id="KW-0687">Ribonucleoprotein</keyword>
<gene>
    <name evidence="15" type="ORF">LAQU0_S04e01816g</name>
</gene>
<protein>
    <submittedName>
        <fullName evidence="15">LAQU0S04e01816g1_1</fullName>
    </submittedName>
</protein>
<dbReference type="GO" id="GO:0003723">
    <property type="term" value="F:RNA binding"/>
    <property type="evidence" value="ECO:0007669"/>
    <property type="project" value="UniProtKB-UniRule"/>
</dbReference>
<evidence type="ECO:0000256" key="7">
    <source>
        <dbReference type="ARBA" id="ARBA00022694"/>
    </source>
</evidence>
<dbReference type="AlphaFoldDB" id="A0A0P1KPV5"/>
<dbReference type="PROSITE" id="PS52002">
    <property type="entry name" value="SM"/>
    <property type="match status" value="1"/>
</dbReference>
<evidence type="ECO:0000256" key="9">
    <source>
        <dbReference type="ARBA" id="ARBA00022884"/>
    </source>
</evidence>
<evidence type="ECO:0000313" key="16">
    <source>
        <dbReference type="Proteomes" id="UP000236544"/>
    </source>
</evidence>
<organism evidence="15 16">
    <name type="scientific">Lachancea quebecensis</name>
    <dbReference type="NCBI Taxonomy" id="1654605"/>
    <lineage>
        <taxon>Eukaryota</taxon>
        <taxon>Fungi</taxon>
        <taxon>Dikarya</taxon>
        <taxon>Ascomycota</taxon>
        <taxon>Saccharomycotina</taxon>
        <taxon>Saccharomycetes</taxon>
        <taxon>Saccharomycetales</taxon>
        <taxon>Saccharomycetaceae</taxon>
        <taxon>Lachancea</taxon>
    </lineage>
</organism>
<dbReference type="InterPro" id="IPR001163">
    <property type="entry name" value="Sm_dom_euk/arc"/>
</dbReference>
<dbReference type="FunFam" id="2.30.30.100:FF:000037">
    <property type="entry name" value="U6 snRNA-associated Sm-like protein LSm6"/>
    <property type="match status" value="1"/>
</dbReference>
<dbReference type="GO" id="GO:0005688">
    <property type="term" value="C:U6 snRNP"/>
    <property type="evidence" value="ECO:0007669"/>
    <property type="project" value="TreeGrafter"/>
</dbReference>
<comment type="subcellular location">
    <subcellularLocation>
        <location evidence="2">Cytoplasm</location>
    </subcellularLocation>
    <subcellularLocation>
        <location evidence="1 13">Nucleus</location>
    </subcellularLocation>
</comment>
<feature type="domain" description="Sm" evidence="14">
    <location>
        <begin position="11"/>
        <end position="84"/>
    </location>
</feature>
<evidence type="ECO:0000256" key="3">
    <source>
        <dbReference type="ARBA" id="ARBA00007927"/>
    </source>
</evidence>
<dbReference type="SMART" id="SM00651">
    <property type="entry name" value="Sm"/>
    <property type="match status" value="1"/>
</dbReference>
<dbReference type="InterPro" id="IPR047575">
    <property type="entry name" value="Sm"/>
</dbReference>
<dbReference type="EMBL" id="LN890563">
    <property type="protein sequence ID" value="CUS21832.1"/>
    <property type="molecule type" value="Genomic_DNA"/>
</dbReference>
<keyword evidence="11 13" id="KW-0539">Nucleus</keyword>
<evidence type="ECO:0000256" key="6">
    <source>
        <dbReference type="ARBA" id="ARBA00022664"/>
    </source>
</evidence>
<dbReference type="Pfam" id="PF01423">
    <property type="entry name" value="LSM"/>
    <property type="match status" value="1"/>
</dbReference>
<dbReference type="OrthoDB" id="268799at2759"/>
<keyword evidence="7" id="KW-0819">tRNA processing</keyword>
<evidence type="ECO:0000256" key="12">
    <source>
        <dbReference type="ARBA" id="ARBA00023274"/>
    </source>
</evidence>
<dbReference type="Proteomes" id="UP000236544">
    <property type="component" value="Unassembled WGS sequence"/>
</dbReference>
<keyword evidence="5" id="KW-0698">rRNA processing</keyword>
<keyword evidence="4" id="KW-0963">Cytoplasm</keyword>
<evidence type="ECO:0000256" key="4">
    <source>
        <dbReference type="ARBA" id="ARBA00022490"/>
    </source>
</evidence>
<sequence length="84" mass="9127">MSTSGEPTTTASAQFLSNIIGQSVVVKLHNGMMYQGVLESIDGFMNIALNQATEHYETASNGLLHRYDGDVFVRGTQVLYISEA</sequence>
<dbReference type="GO" id="GO:0000398">
    <property type="term" value="P:mRNA splicing, via spliceosome"/>
    <property type="evidence" value="ECO:0007669"/>
    <property type="project" value="InterPro"/>
</dbReference>
<dbReference type="Gene3D" id="2.30.30.100">
    <property type="match status" value="1"/>
</dbReference>